<dbReference type="GO" id="GO:0008124">
    <property type="term" value="F:4-alpha-hydroxytetrahydrobiopterin dehydratase activity"/>
    <property type="evidence" value="ECO:0007669"/>
    <property type="project" value="UniProtKB-EC"/>
</dbReference>
<dbReference type="EC" id="4.2.1.96" evidence="3"/>
<dbReference type="InterPro" id="IPR036428">
    <property type="entry name" value="PCD_sf"/>
</dbReference>
<keyword evidence="6" id="KW-1185">Reference proteome</keyword>
<dbReference type="VEuPathDB" id="FungiDB:P170DRAFT_433302"/>
<name>A0A2I2GSI5_9EURO</name>
<organism evidence="5 6">
    <name type="scientific">Aspergillus steynii IBT 23096</name>
    <dbReference type="NCBI Taxonomy" id="1392250"/>
    <lineage>
        <taxon>Eukaryota</taxon>
        <taxon>Fungi</taxon>
        <taxon>Dikarya</taxon>
        <taxon>Ascomycota</taxon>
        <taxon>Pezizomycotina</taxon>
        <taxon>Eurotiomycetes</taxon>
        <taxon>Eurotiomycetidae</taxon>
        <taxon>Eurotiales</taxon>
        <taxon>Aspergillaceae</taxon>
        <taxon>Aspergillus</taxon>
        <taxon>Aspergillus subgen. Circumdati</taxon>
    </lineage>
</organism>
<dbReference type="STRING" id="1392250.A0A2I2GSI5"/>
<evidence type="ECO:0000256" key="2">
    <source>
        <dbReference type="ARBA" id="ARBA00006472"/>
    </source>
</evidence>
<accession>A0A2I2GSI5</accession>
<gene>
    <name evidence="5" type="ORF">P170DRAFT_433302</name>
</gene>
<dbReference type="SUPFAM" id="SSF55248">
    <property type="entry name" value="PCD-like"/>
    <property type="match status" value="1"/>
</dbReference>
<dbReference type="GeneID" id="36556152"/>
<evidence type="ECO:0000313" key="6">
    <source>
        <dbReference type="Proteomes" id="UP000234275"/>
    </source>
</evidence>
<dbReference type="Pfam" id="PF01329">
    <property type="entry name" value="Pterin_4a"/>
    <property type="match status" value="1"/>
</dbReference>
<comment type="catalytic activity">
    <reaction evidence="1">
        <text>(4aS,6R)-4a-hydroxy-L-erythro-5,6,7,8-tetrahydrobiopterin = (6R)-L-erythro-6,7-dihydrobiopterin + H2O</text>
        <dbReference type="Rhea" id="RHEA:11920"/>
        <dbReference type="ChEBI" id="CHEBI:15377"/>
        <dbReference type="ChEBI" id="CHEBI:15642"/>
        <dbReference type="ChEBI" id="CHEBI:43120"/>
        <dbReference type="EC" id="4.2.1.96"/>
    </reaction>
</comment>
<dbReference type="AlphaFoldDB" id="A0A2I2GSI5"/>
<evidence type="ECO:0000256" key="3">
    <source>
        <dbReference type="ARBA" id="ARBA00013252"/>
    </source>
</evidence>
<dbReference type="InterPro" id="IPR001533">
    <property type="entry name" value="Pterin_deHydtase"/>
</dbReference>
<dbReference type="RefSeq" id="XP_024711128.1">
    <property type="nucleotide sequence ID" value="XM_024848453.1"/>
</dbReference>
<proteinExistence type="inferred from homology"/>
<comment type="caution">
    <text evidence="5">The sequence shown here is derived from an EMBL/GenBank/DDBJ whole genome shotgun (WGS) entry which is preliminary data.</text>
</comment>
<sequence>MNHHPRIEITYNSITFHWKTHSPPGLSQKDVQMADFCDFWATVVKTVPAEDAPSCSRPQGAKA</sequence>
<keyword evidence="4" id="KW-0456">Lyase</keyword>
<dbReference type="GO" id="GO:0006729">
    <property type="term" value="P:tetrahydrobiopterin biosynthetic process"/>
    <property type="evidence" value="ECO:0007669"/>
    <property type="project" value="InterPro"/>
</dbReference>
<comment type="similarity">
    <text evidence="2">Belongs to the pterin-4-alpha-carbinolamine dehydratase family.</text>
</comment>
<evidence type="ECO:0000256" key="1">
    <source>
        <dbReference type="ARBA" id="ARBA00001554"/>
    </source>
</evidence>
<dbReference type="Proteomes" id="UP000234275">
    <property type="component" value="Unassembled WGS sequence"/>
</dbReference>
<dbReference type="EMBL" id="MSFO01000001">
    <property type="protein sequence ID" value="PLB55826.1"/>
    <property type="molecule type" value="Genomic_DNA"/>
</dbReference>
<dbReference type="Gene3D" id="3.30.1360.20">
    <property type="entry name" value="Transcriptional coactivator/pterin dehydratase"/>
    <property type="match status" value="1"/>
</dbReference>
<evidence type="ECO:0000256" key="4">
    <source>
        <dbReference type="ARBA" id="ARBA00023239"/>
    </source>
</evidence>
<dbReference type="OrthoDB" id="277398at2759"/>
<reference evidence="5 6" key="1">
    <citation type="submission" date="2016-12" db="EMBL/GenBank/DDBJ databases">
        <title>The genomes of Aspergillus section Nigri reveals drivers in fungal speciation.</title>
        <authorList>
            <consortium name="DOE Joint Genome Institute"/>
            <person name="Vesth T.C."/>
            <person name="Nybo J."/>
            <person name="Theobald S."/>
            <person name="Brandl J."/>
            <person name="Frisvad J.C."/>
            <person name="Nielsen K.F."/>
            <person name="Lyhne E.K."/>
            <person name="Kogle M.E."/>
            <person name="Kuo A."/>
            <person name="Riley R."/>
            <person name="Clum A."/>
            <person name="Nolan M."/>
            <person name="Lipzen A."/>
            <person name="Salamov A."/>
            <person name="Henrissat B."/>
            <person name="Wiebenga A."/>
            <person name="De Vries R.P."/>
            <person name="Grigoriev I.V."/>
            <person name="Mortensen U.H."/>
            <person name="Andersen M.R."/>
            <person name="Baker S.E."/>
        </authorList>
    </citation>
    <scope>NUCLEOTIDE SEQUENCE [LARGE SCALE GENOMIC DNA]</scope>
    <source>
        <strain evidence="5 6">IBT 23096</strain>
    </source>
</reference>
<protein>
    <recommendedName>
        <fullName evidence="3">4a-hydroxytetrahydrobiopterin dehydratase</fullName>
        <ecNumber evidence="3">4.2.1.96</ecNumber>
    </recommendedName>
</protein>
<evidence type="ECO:0000313" key="5">
    <source>
        <dbReference type="EMBL" id="PLB55826.1"/>
    </source>
</evidence>